<dbReference type="EMBL" id="JAEEGA010000008">
    <property type="protein sequence ID" value="MBP1041992.1"/>
    <property type="molecule type" value="Genomic_DNA"/>
</dbReference>
<accession>A0A940P5X6</accession>
<dbReference type="RefSeq" id="WP_209528745.1">
    <property type="nucleotide sequence ID" value="NZ_JAEEGA010000008.1"/>
</dbReference>
<evidence type="ECO:0000313" key="2">
    <source>
        <dbReference type="Proteomes" id="UP000674938"/>
    </source>
</evidence>
<gene>
    <name evidence="1" type="ORF">I6N95_13305</name>
</gene>
<evidence type="ECO:0008006" key="3">
    <source>
        <dbReference type="Google" id="ProtNLM"/>
    </source>
</evidence>
<dbReference type="InterPro" id="IPR029058">
    <property type="entry name" value="AB_hydrolase_fold"/>
</dbReference>
<reference evidence="1" key="1">
    <citation type="submission" date="2020-12" db="EMBL/GenBank/DDBJ databases">
        <title>Vagococcus allomyrinae sp. nov. and Enterococcus lavae sp. nov., isolated from the larvae of Allomyrina dichotoma.</title>
        <authorList>
            <person name="Lee S.D."/>
        </authorList>
    </citation>
    <scope>NUCLEOTIDE SEQUENCE</scope>
    <source>
        <strain evidence="1">BWB3-3</strain>
    </source>
</reference>
<proteinExistence type="predicted"/>
<name>A0A940P5X6_9ENTE</name>
<dbReference type="SUPFAM" id="SSF53474">
    <property type="entry name" value="alpha/beta-Hydrolases"/>
    <property type="match status" value="1"/>
</dbReference>
<sequence>MTDFSDKQRVEIAKQQYAEYEVGSIVTIENETIKIGYVAEVIHHHETGKHAYILTSEKLSSNPKESEIAGVTDVTVLFRSSEEPFGGTRWTSEWFEDEDTTSGRAQDRNSNKLMRQLRSASQTLKTVMERYHNAQFDIYGHSLGSMNGQYAISDSFYPERIRSAFLYEGQNTYPFLNERQQLTADRLRRRIYNYIDEHDLIAIGYGDGKAVGIVIRIHSKKVGIAQHMWGGYQFDCNGNIIAPTTIRLEVKMAQTEWGIGEKLNRLALGVSKFQTNSRKLSTSEELYINSSEALIILEGIARLVEVGFLEIINLYTEAILEVEAHWAETKKVAQLFGSSLSEDEVMMALAEGGATKTSMVDIPIIYFEMMIAKAKRIQGKYEKLIVHIKSIINEIEDLDQSLSEELRG</sequence>
<protein>
    <recommendedName>
        <fullName evidence="3">DUF2974 domain-containing protein</fullName>
    </recommendedName>
</protein>
<evidence type="ECO:0000313" key="1">
    <source>
        <dbReference type="EMBL" id="MBP1041992.1"/>
    </source>
</evidence>
<organism evidence="1 2">
    <name type="scientific">Vagococcus allomyrinae</name>
    <dbReference type="NCBI Taxonomy" id="2794353"/>
    <lineage>
        <taxon>Bacteria</taxon>
        <taxon>Bacillati</taxon>
        <taxon>Bacillota</taxon>
        <taxon>Bacilli</taxon>
        <taxon>Lactobacillales</taxon>
        <taxon>Enterococcaceae</taxon>
        <taxon>Vagococcus</taxon>
    </lineage>
</organism>
<dbReference type="AlphaFoldDB" id="A0A940P5X6"/>
<comment type="caution">
    <text evidence="1">The sequence shown here is derived from an EMBL/GenBank/DDBJ whole genome shotgun (WGS) entry which is preliminary data.</text>
</comment>
<keyword evidence="2" id="KW-1185">Reference proteome</keyword>
<dbReference type="Proteomes" id="UP000674938">
    <property type="component" value="Unassembled WGS sequence"/>
</dbReference>